<dbReference type="Proteomes" id="UP001293718">
    <property type="component" value="Unassembled WGS sequence"/>
</dbReference>
<reference evidence="2 3" key="1">
    <citation type="submission" date="2023-11" db="EMBL/GenBank/DDBJ databases">
        <title>Draft genome of Azohydromonas lata strain H1 (DSM1123), a polyhydroxyalkanoate producer.</title>
        <authorList>
            <person name="Traversa D."/>
            <person name="D'Addabbo P."/>
            <person name="Pazzani C."/>
            <person name="Manzari C."/>
            <person name="Chiara M."/>
            <person name="Scrascia M."/>
        </authorList>
    </citation>
    <scope>NUCLEOTIDE SEQUENCE [LARGE SCALE GENOMIC DNA]</scope>
    <source>
        <strain evidence="2 3">H1</strain>
    </source>
</reference>
<evidence type="ECO:0008006" key="4">
    <source>
        <dbReference type="Google" id="ProtNLM"/>
    </source>
</evidence>
<name>A0ABU5IB81_9BURK</name>
<keyword evidence="3" id="KW-1185">Reference proteome</keyword>
<feature type="region of interest" description="Disordered" evidence="1">
    <location>
        <begin position="54"/>
        <end position="74"/>
    </location>
</feature>
<evidence type="ECO:0000313" key="3">
    <source>
        <dbReference type="Proteomes" id="UP001293718"/>
    </source>
</evidence>
<proteinExistence type="predicted"/>
<evidence type="ECO:0000256" key="1">
    <source>
        <dbReference type="SAM" id="MobiDB-lite"/>
    </source>
</evidence>
<comment type="caution">
    <text evidence="2">The sequence shown here is derived from an EMBL/GenBank/DDBJ whole genome shotgun (WGS) entry which is preliminary data.</text>
</comment>
<protein>
    <recommendedName>
        <fullName evidence="4">SPOR domain-containing protein</fullName>
    </recommendedName>
</protein>
<organism evidence="2 3">
    <name type="scientific">Azohydromonas lata</name>
    <dbReference type="NCBI Taxonomy" id="45677"/>
    <lineage>
        <taxon>Bacteria</taxon>
        <taxon>Pseudomonadati</taxon>
        <taxon>Pseudomonadota</taxon>
        <taxon>Betaproteobacteria</taxon>
        <taxon>Burkholderiales</taxon>
        <taxon>Sphaerotilaceae</taxon>
        <taxon>Azohydromonas</taxon>
    </lineage>
</organism>
<dbReference type="EMBL" id="JAXOJX010000008">
    <property type="protein sequence ID" value="MDZ5456355.1"/>
    <property type="molecule type" value="Genomic_DNA"/>
</dbReference>
<evidence type="ECO:0000313" key="2">
    <source>
        <dbReference type="EMBL" id="MDZ5456355.1"/>
    </source>
</evidence>
<accession>A0ABU5IB81</accession>
<sequence>MLTRRLTAALLLLNLILLAWLLLGDFTGQTEREPARLEQQIKPDSVEVLPDAAAPDANESSLPNASRGTSAAPASAVTAQGGKAAVSQGSSSNETLTVSTAAAAAAAVAVAAGVGASTAAGGKGAVSGAVTALNAVCLEAGPFDAQTLPAAEAALAALPKGTWRRQTLMPAPAYLVYLGKMSDQRAAQRRLDELRKQGVRAELARDLPALEPGLVFSRHAQASQAEAALAALQDARGPRQARVVSTSEAAATLLRVERPTDEVRSMIAGMEPTPALRGGFRGCRKPAKS</sequence>
<gene>
    <name evidence="2" type="ORF">SM757_07190</name>
</gene>
<dbReference type="RefSeq" id="WP_066330549.1">
    <property type="nucleotide sequence ID" value="NZ_JAXOJX010000008.1"/>
</dbReference>
<feature type="compositionally biased region" description="Polar residues" evidence="1">
    <location>
        <begin position="58"/>
        <end position="69"/>
    </location>
</feature>